<dbReference type="RefSeq" id="WP_107196066.1">
    <property type="nucleotide sequence ID" value="NZ_CP029462.1"/>
</dbReference>
<dbReference type="Proteomes" id="UP000254337">
    <property type="component" value="Chromosome"/>
</dbReference>
<dbReference type="KEGG" id="meg:DKB62_06345"/>
<dbReference type="OrthoDB" id="9770331at2"/>
<dbReference type="SUPFAM" id="SSF53800">
    <property type="entry name" value="Chelatase"/>
    <property type="match status" value="1"/>
</dbReference>
<dbReference type="GO" id="GO:0016852">
    <property type="term" value="F:sirohydrochlorin cobaltochelatase activity"/>
    <property type="evidence" value="ECO:0007669"/>
    <property type="project" value="InterPro"/>
</dbReference>
<dbReference type="Gene3D" id="3.40.50.1400">
    <property type="match status" value="2"/>
</dbReference>
<reference evidence="1 2" key="1">
    <citation type="submission" date="2018-05" db="EMBL/GenBank/DDBJ databases">
        <title>Complete genome sequence of Megasphaera sp. AJH120T, isolated from the ceca of a chicken.</title>
        <authorList>
            <person name="Maki J."/>
            <person name="Looft T."/>
        </authorList>
    </citation>
    <scope>NUCLEOTIDE SEQUENCE [LARGE SCALE GENOMIC DNA]</scope>
    <source>
        <strain evidence="1 2">AJH120</strain>
    </source>
</reference>
<protein>
    <submittedName>
        <fullName evidence="1">Cobalt chelatase</fullName>
    </submittedName>
</protein>
<gene>
    <name evidence="1" type="ORF">DKB62_06345</name>
</gene>
<proteinExistence type="predicted"/>
<keyword evidence="2" id="KW-1185">Reference proteome</keyword>
<dbReference type="AlphaFoldDB" id="A0A346AZB4"/>
<organism evidence="1 2">
    <name type="scientific">Megasphaera stantonii</name>
    <dbReference type="NCBI Taxonomy" id="2144175"/>
    <lineage>
        <taxon>Bacteria</taxon>
        <taxon>Bacillati</taxon>
        <taxon>Bacillota</taxon>
        <taxon>Negativicutes</taxon>
        <taxon>Veillonellales</taxon>
        <taxon>Veillonellaceae</taxon>
        <taxon>Megasphaera</taxon>
    </lineage>
</organism>
<dbReference type="InterPro" id="IPR010388">
    <property type="entry name" value="Anaerobic_Co-chelatase"/>
</dbReference>
<dbReference type="GO" id="GO:0019251">
    <property type="term" value="P:anaerobic cobalamin biosynthetic process"/>
    <property type="evidence" value="ECO:0007669"/>
    <property type="project" value="InterPro"/>
</dbReference>
<name>A0A346AZB4_9FIRM</name>
<sequence>MKKERWKKVVTMAVLGISIGAVGALPASSAGYTLNREVKNATPALRQAAQIGVRSYDNPAMKEAENKDAILVLSFGTTYAENRAATIDKTVAEIQAAHPDTKVVSAFTSHIIIDRIQKNEGLRIPTPEQALEQLKAEGYTRVAVTTLNVIPGIEYDYNAALFDMYKGQFKKMTLGTPVLYWMGQENQRDDVAEFVQAIATQFPPLGETDAVLVMAHGTPHPANAYYSVLQSRFDAACLGKVFVYSVEGWPHLDTVIPMLKAKGIEHVTIMPMMVVAGDHANNDMAGDEADSHKSILEQAGFAVTPYIHGLGENEAVRQLFVERADEAWDALEEPAK</sequence>
<evidence type="ECO:0000313" key="1">
    <source>
        <dbReference type="EMBL" id="AXL21207.1"/>
    </source>
</evidence>
<dbReference type="CDD" id="cd03413">
    <property type="entry name" value="CbiK_C"/>
    <property type="match status" value="1"/>
</dbReference>
<evidence type="ECO:0000313" key="2">
    <source>
        <dbReference type="Proteomes" id="UP000254337"/>
    </source>
</evidence>
<accession>A0A346AZB4</accession>
<dbReference type="EMBL" id="CP029462">
    <property type="protein sequence ID" value="AXL21207.1"/>
    <property type="molecule type" value="Genomic_DNA"/>
</dbReference>
<dbReference type="Pfam" id="PF06180">
    <property type="entry name" value="CbiK"/>
    <property type="match status" value="1"/>
</dbReference>